<gene>
    <name evidence="2" type="ORF">D9758_000943</name>
</gene>
<feature type="region of interest" description="Disordered" evidence="1">
    <location>
        <begin position="108"/>
        <end position="137"/>
    </location>
</feature>
<accession>A0A8H5GZI6</accession>
<name>A0A8H5GZI6_9AGAR</name>
<evidence type="ECO:0000313" key="2">
    <source>
        <dbReference type="EMBL" id="KAF5373859.1"/>
    </source>
</evidence>
<feature type="compositionally biased region" description="Polar residues" evidence="1">
    <location>
        <begin position="118"/>
        <end position="127"/>
    </location>
</feature>
<evidence type="ECO:0000313" key="3">
    <source>
        <dbReference type="Proteomes" id="UP000559256"/>
    </source>
</evidence>
<sequence>MPPSCLSKAPIRSLSCLACGQFFKEDEGHLLQQHLTAHDSDRILFLRCFHTVTQIKRSKEGFPCPVGHPGGCGFIGTVSALLEHLTYRADQKYLAFFFNGPRPSTVSHGNPSEHAVTSPASCTSHDTVSAPPLSRERKASLGRKLDFYEPKYPMIGYPLSRDINEMAASIKMKLNGYSQASTTQVNYRQDSRVAQL</sequence>
<dbReference type="Proteomes" id="UP000559256">
    <property type="component" value="Unassembled WGS sequence"/>
</dbReference>
<protein>
    <submittedName>
        <fullName evidence="2">Uncharacterized protein</fullName>
    </submittedName>
</protein>
<reference evidence="2 3" key="1">
    <citation type="journal article" date="2020" name="ISME J.">
        <title>Uncovering the hidden diversity of litter-decomposition mechanisms in mushroom-forming fungi.</title>
        <authorList>
            <person name="Floudas D."/>
            <person name="Bentzer J."/>
            <person name="Ahren D."/>
            <person name="Johansson T."/>
            <person name="Persson P."/>
            <person name="Tunlid A."/>
        </authorList>
    </citation>
    <scope>NUCLEOTIDE SEQUENCE [LARGE SCALE GENOMIC DNA]</scope>
    <source>
        <strain evidence="2 3">CBS 291.85</strain>
    </source>
</reference>
<comment type="caution">
    <text evidence="2">The sequence shown here is derived from an EMBL/GenBank/DDBJ whole genome shotgun (WGS) entry which is preliminary data.</text>
</comment>
<dbReference type="AlphaFoldDB" id="A0A8H5GZI6"/>
<evidence type="ECO:0000256" key="1">
    <source>
        <dbReference type="SAM" id="MobiDB-lite"/>
    </source>
</evidence>
<proteinExistence type="predicted"/>
<keyword evidence="3" id="KW-1185">Reference proteome</keyword>
<dbReference type="EMBL" id="JAACJM010000003">
    <property type="protein sequence ID" value="KAF5373859.1"/>
    <property type="molecule type" value="Genomic_DNA"/>
</dbReference>
<organism evidence="2 3">
    <name type="scientific">Tetrapyrgos nigripes</name>
    <dbReference type="NCBI Taxonomy" id="182062"/>
    <lineage>
        <taxon>Eukaryota</taxon>
        <taxon>Fungi</taxon>
        <taxon>Dikarya</taxon>
        <taxon>Basidiomycota</taxon>
        <taxon>Agaricomycotina</taxon>
        <taxon>Agaricomycetes</taxon>
        <taxon>Agaricomycetidae</taxon>
        <taxon>Agaricales</taxon>
        <taxon>Marasmiineae</taxon>
        <taxon>Marasmiaceae</taxon>
        <taxon>Tetrapyrgos</taxon>
    </lineage>
</organism>